<dbReference type="InterPro" id="IPR005510">
    <property type="entry name" value="Csm4"/>
</dbReference>
<dbReference type="Proteomes" id="UP000223071">
    <property type="component" value="Unassembled WGS sequence"/>
</dbReference>
<dbReference type="RefSeq" id="WP_165772479.1">
    <property type="nucleotide sequence ID" value="NZ_PDJQ01000001.1"/>
</dbReference>
<evidence type="ECO:0000256" key="1">
    <source>
        <dbReference type="ARBA" id="ARBA00005772"/>
    </source>
</evidence>
<dbReference type="GO" id="GO:0003723">
    <property type="term" value="F:RNA binding"/>
    <property type="evidence" value="ECO:0007669"/>
    <property type="project" value="UniProtKB-KW"/>
</dbReference>
<dbReference type="AlphaFoldDB" id="A0A2A9HC61"/>
<dbReference type="InterPro" id="IPR040932">
    <property type="entry name" value="Csm4_C"/>
</dbReference>
<name>A0A2A9HC61_TEPT2</name>
<keyword evidence="4" id="KW-0051">Antiviral defense</keyword>
<evidence type="ECO:0000256" key="2">
    <source>
        <dbReference type="ARBA" id="ARBA00016109"/>
    </source>
</evidence>
<evidence type="ECO:0000313" key="7">
    <source>
        <dbReference type="Proteomes" id="UP000223071"/>
    </source>
</evidence>
<protein>
    <recommendedName>
        <fullName evidence="2">CRISPR system Cms protein Csm4</fullName>
    </recommendedName>
</protein>
<keyword evidence="7" id="KW-1185">Reference proteome</keyword>
<proteinExistence type="inferred from homology"/>
<dbReference type="Pfam" id="PF17953">
    <property type="entry name" value="Csm4_C"/>
    <property type="match status" value="1"/>
</dbReference>
<keyword evidence="3" id="KW-0694">RNA-binding</keyword>
<comment type="similarity">
    <text evidence="1">Belongs to the CRISPR-associated Csm4 family.</text>
</comment>
<feature type="domain" description="Csm4 C-terminal" evidence="5">
    <location>
        <begin position="250"/>
        <end position="336"/>
    </location>
</feature>
<sequence>MPPSAWVFGLQPRSPLRLGSHAEDLDRARALAASDTLFGALCWAMRALFGTGVLEAWLNEMRSAEPPIRISSMLPVRWTDGKLAEVFFPLPVRRPVRQFEDRKFLRPVSFIDRGAYRWLFREGAPSGTPRRAGELLGFGLETRQEEASWAVQSRPRVTVDRLSGASALYESAATHFSLNGDGNRRAGQFVPGVVAWVADEAALEGLTTCLRLLGEAGIGGERSSGLGRFELLGPEACDLPVTPDPAAGPTLSLCWPTQADLAAGALQLDPDRGYRVVERGGWISSEEWSGWRSKRVGMLAEGSYLGGKGPGGGLADVTPEAGRGHPVYRYGLGLFLDEVRL</sequence>
<dbReference type="GO" id="GO:0051607">
    <property type="term" value="P:defense response to virus"/>
    <property type="evidence" value="ECO:0007669"/>
    <property type="project" value="UniProtKB-KW"/>
</dbReference>
<comment type="caution">
    <text evidence="6">The sequence shown here is derived from an EMBL/GenBank/DDBJ whole genome shotgun (WGS) entry which is preliminary data.</text>
</comment>
<accession>A0A2A9HC61</accession>
<dbReference type="EMBL" id="PDJQ01000001">
    <property type="protein sequence ID" value="PFG73554.1"/>
    <property type="molecule type" value="Genomic_DNA"/>
</dbReference>
<evidence type="ECO:0000256" key="4">
    <source>
        <dbReference type="ARBA" id="ARBA00023118"/>
    </source>
</evidence>
<evidence type="ECO:0000256" key="3">
    <source>
        <dbReference type="ARBA" id="ARBA00022884"/>
    </source>
</evidence>
<evidence type="ECO:0000313" key="6">
    <source>
        <dbReference type="EMBL" id="PFG73554.1"/>
    </source>
</evidence>
<reference evidence="6 7" key="1">
    <citation type="submission" date="2017-09" db="EMBL/GenBank/DDBJ databases">
        <title>Sequencing the genomes of two abundant thermophiles in Great Basin hot springs: Thermocrinis jamiesonii and novel Chloroflexi Thermoflexus hugenholtzii.</title>
        <authorList>
            <person name="Hedlund B."/>
        </authorList>
    </citation>
    <scope>NUCLEOTIDE SEQUENCE [LARGE SCALE GENOMIC DNA]</scope>
    <source>
        <strain evidence="6 7">G233</strain>
    </source>
</reference>
<organism evidence="6 7">
    <name type="scientific">Tepidiforma thermophila (strain KCTC 52669 / CGMCC 1.13589 / G233)</name>
    <dbReference type="NCBI Taxonomy" id="2761530"/>
    <lineage>
        <taxon>Bacteria</taxon>
        <taxon>Bacillati</taxon>
        <taxon>Chloroflexota</taxon>
        <taxon>Tepidiformia</taxon>
        <taxon>Tepidiformales</taxon>
        <taxon>Tepidiformaceae</taxon>
        <taxon>Tepidiforma</taxon>
    </lineage>
</organism>
<gene>
    <name evidence="6" type="ORF">A9A59_0754</name>
</gene>
<evidence type="ECO:0000259" key="5">
    <source>
        <dbReference type="Pfam" id="PF17953"/>
    </source>
</evidence>
<dbReference type="NCBIfam" id="TIGR01903">
    <property type="entry name" value="cas5_csm4"/>
    <property type="match status" value="1"/>
</dbReference>